<protein>
    <recommendedName>
        <fullName evidence="4">DUF3397 domain-containing protein</fullName>
    </recommendedName>
</protein>
<feature type="transmembrane region" description="Helical" evidence="1">
    <location>
        <begin position="106"/>
        <end position="125"/>
    </location>
</feature>
<evidence type="ECO:0000313" key="3">
    <source>
        <dbReference type="Proteomes" id="UP001529340"/>
    </source>
</evidence>
<dbReference type="Proteomes" id="UP001529340">
    <property type="component" value="Unassembled WGS sequence"/>
</dbReference>
<keyword evidence="1" id="KW-1133">Transmembrane helix</keyword>
<proteinExistence type="predicted"/>
<keyword evidence="3" id="KW-1185">Reference proteome</keyword>
<feature type="transmembrane region" description="Helical" evidence="1">
    <location>
        <begin position="74"/>
        <end position="94"/>
    </location>
</feature>
<gene>
    <name evidence="2" type="ORF">QUV96_09330</name>
</gene>
<dbReference type="EMBL" id="JAUDCG010000047">
    <property type="protein sequence ID" value="MDM8157837.1"/>
    <property type="molecule type" value="Genomic_DNA"/>
</dbReference>
<reference evidence="2 3" key="3">
    <citation type="submission" date="2023-06" db="EMBL/GenBank/DDBJ databases">
        <authorList>
            <person name="Zeman M."/>
            <person name="Kubasova T."/>
            <person name="Jahodarova E."/>
            <person name="Nykrynova M."/>
            <person name="Rychlik I."/>
        </authorList>
    </citation>
    <scope>NUCLEOTIDE SEQUENCE [LARGE SCALE GENOMIC DNA]</scope>
    <source>
        <strain evidence="2 3">ET39</strain>
    </source>
</reference>
<keyword evidence="1" id="KW-0472">Membrane</keyword>
<name>A0ABT7UDX9_9FIRM</name>
<keyword evidence="1" id="KW-0812">Transmembrane</keyword>
<evidence type="ECO:0008006" key="4">
    <source>
        <dbReference type="Google" id="ProtNLM"/>
    </source>
</evidence>
<sequence>MSISPTTGESIFFASFLFLFLLYLPLPFIMNKVLFWIHDKTSRMRYGWVIYVSFLILIASFILLAAPVPEALDPAVLLLCVLNGGLPFLFVQRYKAIASHTPEKWCISYYAIFIGILLFNIYMLAARLSSLLF</sequence>
<reference evidence="2 3" key="2">
    <citation type="submission" date="2023-06" db="EMBL/GenBank/DDBJ databases">
        <title>Identification and characterization of horizontal gene transfer across gut microbiota members of farm animals based on homology search.</title>
        <authorList>
            <person name="Schwarzerova J."/>
            <person name="Nykrynova M."/>
            <person name="Jureckova K."/>
            <person name="Cejkova D."/>
            <person name="Rychlik I."/>
        </authorList>
    </citation>
    <scope>NUCLEOTIDE SEQUENCE [LARGE SCALE GENOMIC DNA]</scope>
    <source>
        <strain evidence="2 3">ET39</strain>
    </source>
</reference>
<feature type="transmembrane region" description="Helical" evidence="1">
    <location>
        <begin position="12"/>
        <end position="34"/>
    </location>
</feature>
<comment type="caution">
    <text evidence="2">The sequence shown here is derived from an EMBL/GenBank/DDBJ whole genome shotgun (WGS) entry which is preliminary data.</text>
</comment>
<evidence type="ECO:0000313" key="2">
    <source>
        <dbReference type="EMBL" id="MDM8157837.1"/>
    </source>
</evidence>
<evidence type="ECO:0000256" key="1">
    <source>
        <dbReference type="SAM" id="Phobius"/>
    </source>
</evidence>
<reference evidence="3" key="1">
    <citation type="submission" date="2023-06" db="EMBL/GenBank/DDBJ databases">
        <title>Identification and characterization of horizontal gene transfer across gut microbiota members of farm animals based on homology search.</title>
        <authorList>
            <person name="Zeman M."/>
            <person name="Kubasova T."/>
            <person name="Jahodarova E."/>
            <person name="Nykrynova M."/>
            <person name="Rychlik I."/>
        </authorList>
    </citation>
    <scope>NUCLEOTIDE SEQUENCE [LARGE SCALE GENOMIC DNA]</scope>
    <source>
        <strain evidence="3">ET39</strain>
    </source>
</reference>
<dbReference type="RefSeq" id="WP_289608280.1">
    <property type="nucleotide sequence ID" value="NZ_JAUDCG010000047.1"/>
</dbReference>
<organism evidence="2 3">
    <name type="scientific">Amedibacillus dolichus</name>
    <dbReference type="NCBI Taxonomy" id="31971"/>
    <lineage>
        <taxon>Bacteria</taxon>
        <taxon>Bacillati</taxon>
        <taxon>Bacillota</taxon>
        <taxon>Erysipelotrichia</taxon>
        <taxon>Erysipelotrichales</taxon>
        <taxon>Erysipelotrichaceae</taxon>
        <taxon>Amedibacillus</taxon>
    </lineage>
</organism>
<accession>A0ABT7UDX9</accession>
<feature type="transmembrane region" description="Helical" evidence="1">
    <location>
        <begin position="46"/>
        <end position="68"/>
    </location>
</feature>